<comment type="subcellular location">
    <subcellularLocation>
        <location evidence="1">Periplasm</location>
    </subcellularLocation>
</comment>
<evidence type="ECO:0000256" key="5">
    <source>
        <dbReference type="SAM" id="Phobius"/>
    </source>
</evidence>
<dbReference type="GO" id="GO:0051082">
    <property type="term" value="F:unfolded protein binding"/>
    <property type="evidence" value="ECO:0007669"/>
    <property type="project" value="TreeGrafter"/>
</dbReference>
<keyword evidence="4" id="KW-0574">Periplasm</keyword>
<accession>A0A7G3GBR6</accession>
<evidence type="ECO:0000256" key="1">
    <source>
        <dbReference type="ARBA" id="ARBA00004418"/>
    </source>
</evidence>
<protein>
    <recommendedName>
        <fullName evidence="8">Periplasmic heavy metal sensor</fullName>
    </recommendedName>
</protein>
<sequence>MLMTINQSVSAMIPESARLMLYTTLHKAHKRFTSGGYSVGVASLFIPKEAIMFNALKTKFQHRHRRAAIIAVLGLSLGGLAYAAAPEHCGGPGMRHGNPEQMQKMMQSRLEKMLQEINATEAQKSQLKPLAEQAFAEMKIQRKAMGNDHDELRKLFSQNTVDAAQLETLRAAKIKVMDDSSRKLTALVAEASRILTPEQRLKLVEKMEKRRGHRGDKNLTK</sequence>
<keyword evidence="5" id="KW-1133">Transmembrane helix</keyword>
<keyword evidence="5" id="KW-0812">Transmembrane</keyword>
<evidence type="ECO:0000256" key="3">
    <source>
        <dbReference type="ARBA" id="ARBA00022729"/>
    </source>
</evidence>
<evidence type="ECO:0000313" key="6">
    <source>
        <dbReference type="EMBL" id="QBC44578.1"/>
    </source>
</evidence>
<dbReference type="Pfam" id="PF07813">
    <property type="entry name" value="LTXXQ"/>
    <property type="match status" value="1"/>
</dbReference>
<dbReference type="Proteomes" id="UP000515917">
    <property type="component" value="Chromosome"/>
</dbReference>
<dbReference type="PANTHER" id="PTHR38102">
    <property type="entry name" value="PERIPLASMIC CHAPERONE SPY"/>
    <property type="match status" value="1"/>
</dbReference>
<evidence type="ECO:0000256" key="4">
    <source>
        <dbReference type="ARBA" id="ARBA00022764"/>
    </source>
</evidence>
<comment type="similarity">
    <text evidence="2">Belongs to the CpxP/Spy family.</text>
</comment>
<reference evidence="6 7" key="1">
    <citation type="submission" date="2018-01" db="EMBL/GenBank/DDBJ databases">
        <title>Genome sequence of Iodobacter sp. strain PCH194 isolated from Indian Trans-Himalaya.</title>
        <authorList>
            <person name="Kumar V."/>
            <person name="Thakur V."/>
            <person name="Kumar S."/>
            <person name="Singh D."/>
        </authorList>
    </citation>
    <scope>NUCLEOTIDE SEQUENCE [LARGE SCALE GENOMIC DNA]</scope>
    <source>
        <strain evidence="6 7">PCH194</strain>
    </source>
</reference>
<dbReference type="InterPro" id="IPR012899">
    <property type="entry name" value="LTXXQ"/>
</dbReference>
<name>A0A7G3GBR6_9NEIS</name>
<dbReference type="KEGG" id="ifl:C1H71_14300"/>
<evidence type="ECO:0000313" key="7">
    <source>
        <dbReference type="Proteomes" id="UP000515917"/>
    </source>
</evidence>
<keyword evidence="7" id="KW-1185">Reference proteome</keyword>
<proteinExistence type="inferred from homology"/>
<evidence type="ECO:0000256" key="2">
    <source>
        <dbReference type="ARBA" id="ARBA00008441"/>
    </source>
</evidence>
<dbReference type="Gene3D" id="1.20.120.1490">
    <property type="match status" value="1"/>
</dbReference>
<evidence type="ECO:0008006" key="8">
    <source>
        <dbReference type="Google" id="ProtNLM"/>
    </source>
</evidence>
<dbReference type="GO" id="GO:0030288">
    <property type="term" value="C:outer membrane-bounded periplasmic space"/>
    <property type="evidence" value="ECO:0007669"/>
    <property type="project" value="TreeGrafter"/>
</dbReference>
<dbReference type="EMBL" id="CP025781">
    <property type="protein sequence ID" value="QBC44578.1"/>
    <property type="molecule type" value="Genomic_DNA"/>
</dbReference>
<dbReference type="PANTHER" id="PTHR38102:SF1">
    <property type="entry name" value="PERIPLASMIC CHAPERONE SPY"/>
    <property type="match status" value="1"/>
</dbReference>
<dbReference type="CDD" id="cd09916">
    <property type="entry name" value="CpxP_like"/>
    <property type="match status" value="1"/>
</dbReference>
<organism evidence="6 7">
    <name type="scientific">Iodobacter fluviatilis</name>
    <dbReference type="NCBI Taxonomy" id="537"/>
    <lineage>
        <taxon>Bacteria</taxon>
        <taxon>Pseudomonadati</taxon>
        <taxon>Pseudomonadota</taxon>
        <taxon>Betaproteobacteria</taxon>
        <taxon>Neisseriales</taxon>
        <taxon>Chitinibacteraceae</taxon>
        <taxon>Iodobacter</taxon>
    </lineage>
</organism>
<dbReference type="InterPro" id="IPR052211">
    <property type="entry name" value="Cpx_auxiliary_protein"/>
</dbReference>
<keyword evidence="5" id="KW-0472">Membrane</keyword>
<gene>
    <name evidence="6" type="ORF">C1H71_14300</name>
</gene>
<keyword evidence="3" id="KW-0732">Signal</keyword>
<feature type="transmembrane region" description="Helical" evidence="5">
    <location>
        <begin position="67"/>
        <end position="85"/>
    </location>
</feature>
<dbReference type="AlphaFoldDB" id="A0A7G3GBR6"/>